<dbReference type="Proteomes" id="UP000479000">
    <property type="component" value="Unassembled WGS sequence"/>
</dbReference>
<evidence type="ECO:0000256" key="1">
    <source>
        <dbReference type="ARBA" id="ARBA00023157"/>
    </source>
</evidence>
<dbReference type="GO" id="GO:0015347">
    <property type="term" value="F:sodium-independent organic anion transmembrane transporter activity"/>
    <property type="evidence" value="ECO:0007669"/>
    <property type="project" value="TreeGrafter"/>
</dbReference>
<reference evidence="2 3" key="1">
    <citation type="submission" date="2020-02" db="EMBL/GenBank/DDBJ databases">
        <authorList>
            <person name="Ferguson B K."/>
        </authorList>
    </citation>
    <scope>NUCLEOTIDE SEQUENCE [LARGE SCALE GENOMIC DNA]</scope>
</reference>
<sequence length="280" mass="32423">MVLKFDESFATFQEPEFLRMVVNGLLHIFVPHIERRFEMSSIELSVIINAYDIGSLLFLMPITYLGSRQGAHRPRILGHGSIILGTGSLIFSLPAFLTGPYYGEAVTNLCTDFPPIIDKSEEDLLIYEDAKRKPLEYYEVILQGVSFATQGRPSQRKWNYLPVHDHFIVLTLKQILINIHFRSFEKSISVCSATIVPFNIEMYASGYRWGRLFRRSAAVRNFKITDLQLFRMRVCQAIYIIFPIPIGRFSSPYYHCLESRFSETILRIIATDEHCHRERA</sequence>
<organism evidence="2 3">
    <name type="scientific">Nesidiocoris tenuis</name>
    <dbReference type="NCBI Taxonomy" id="355587"/>
    <lineage>
        <taxon>Eukaryota</taxon>
        <taxon>Metazoa</taxon>
        <taxon>Ecdysozoa</taxon>
        <taxon>Arthropoda</taxon>
        <taxon>Hexapoda</taxon>
        <taxon>Insecta</taxon>
        <taxon>Pterygota</taxon>
        <taxon>Neoptera</taxon>
        <taxon>Paraneoptera</taxon>
        <taxon>Hemiptera</taxon>
        <taxon>Heteroptera</taxon>
        <taxon>Panheteroptera</taxon>
        <taxon>Cimicomorpha</taxon>
        <taxon>Miridae</taxon>
        <taxon>Dicyphina</taxon>
        <taxon>Nesidiocoris</taxon>
    </lineage>
</organism>
<dbReference type="GO" id="GO:0043252">
    <property type="term" value="P:sodium-independent organic anion transport"/>
    <property type="evidence" value="ECO:0007669"/>
    <property type="project" value="TreeGrafter"/>
</dbReference>
<protein>
    <submittedName>
        <fullName evidence="2">Uncharacterized protein</fullName>
    </submittedName>
</protein>
<dbReference type="Pfam" id="PF03137">
    <property type="entry name" value="OATP"/>
    <property type="match status" value="1"/>
</dbReference>
<dbReference type="PANTHER" id="PTHR11388">
    <property type="entry name" value="ORGANIC ANION TRANSPORTER"/>
    <property type="match status" value="1"/>
</dbReference>
<dbReference type="OrthoDB" id="5062115at2759"/>
<proteinExistence type="predicted"/>
<dbReference type="AlphaFoldDB" id="A0A6H5FZM6"/>
<dbReference type="InterPro" id="IPR036259">
    <property type="entry name" value="MFS_trans_sf"/>
</dbReference>
<dbReference type="PANTHER" id="PTHR11388:SF100">
    <property type="entry name" value="SOLUTE CARRIER ORGANIC ANION TRANSPORTER FAMILY MEMBER 4A1"/>
    <property type="match status" value="1"/>
</dbReference>
<dbReference type="SUPFAM" id="SSF103473">
    <property type="entry name" value="MFS general substrate transporter"/>
    <property type="match status" value="1"/>
</dbReference>
<evidence type="ECO:0000313" key="3">
    <source>
        <dbReference type="Proteomes" id="UP000479000"/>
    </source>
</evidence>
<keyword evidence="3" id="KW-1185">Reference proteome</keyword>
<name>A0A6H5FZM6_9HEMI</name>
<dbReference type="InterPro" id="IPR004156">
    <property type="entry name" value="OATP"/>
</dbReference>
<dbReference type="GO" id="GO:0016323">
    <property type="term" value="C:basolateral plasma membrane"/>
    <property type="evidence" value="ECO:0007669"/>
    <property type="project" value="TreeGrafter"/>
</dbReference>
<gene>
    <name evidence="2" type="ORF">NTEN_LOCUS1548</name>
</gene>
<dbReference type="EMBL" id="CADCXU010002436">
    <property type="protein sequence ID" value="CAA9994732.1"/>
    <property type="molecule type" value="Genomic_DNA"/>
</dbReference>
<evidence type="ECO:0000313" key="2">
    <source>
        <dbReference type="EMBL" id="CAA9994732.1"/>
    </source>
</evidence>
<accession>A0A6H5FZM6</accession>
<keyword evidence="1" id="KW-1015">Disulfide bond</keyword>